<keyword evidence="4" id="KW-1185">Reference proteome</keyword>
<dbReference type="OrthoDB" id="9775905at2"/>
<dbReference type="InterPro" id="IPR041072">
    <property type="entry name" value="FAA_hydro_N"/>
</dbReference>
<dbReference type="InterPro" id="IPR036663">
    <property type="entry name" value="Fumarylacetoacetase_C_sf"/>
</dbReference>
<feature type="domain" description="Fumarylacetoacetase N-terminal" evidence="2">
    <location>
        <begin position="1"/>
        <end position="78"/>
    </location>
</feature>
<sequence>MKLATLRNGTRDGQLVVVSKDLKTAVAVTHIAPTMQSALDNWDTVSMHLQATYHSLSIGQLDDVIAFDPNECESPLPRAYQWADGSAYVNHVELVRKARGAEMPESFWTDPLMYQGGSDDFLGPMEDILMPSDQWGIDFEGEVAVVTGDVPMGVSPQEAGNHVRLLMLVNDVSLRGLIPGELAKGFGFFQSKPSSSFSPVAVTPDELGDYWQDFKVHLPLLSTYNEKPFGKPQAGEDMTFNFGQLISHAAKSRNLSAGSIIGSGTVSNKQGTDHGTSIEEGGVGYSCIAEVRMIETIRDGKPVTEFMKFGDRIRIEMLDEEGESIFGAIDQQVKEYRS</sequence>
<accession>A0A0U2RKN6</accession>
<dbReference type="Pfam" id="PF01557">
    <property type="entry name" value="FAA_hydrolase"/>
    <property type="match status" value="1"/>
</dbReference>
<dbReference type="STRING" id="1526571.AT746_05810"/>
<evidence type="ECO:0000313" key="3">
    <source>
        <dbReference type="EMBL" id="ALS97834.1"/>
    </source>
</evidence>
<dbReference type="SUPFAM" id="SSF56529">
    <property type="entry name" value="FAH"/>
    <property type="match status" value="1"/>
</dbReference>
<dbReference type="RefSeq" id="WP_062477725.1">
    <property type="nucleotide sequence ID" value="NZ_CP013650.1"/>
</dbReference>
<reference evidence="3 4" key="1">
    <citation type="submission" date="2015-12" db="EMBL/GenBank/DDBJ databases">
        <title>Complete genome of Lacimicrobium alkaliphilum KCTC 32984.</title>
        <authorList>
            <person name="Kim S.-G."/>
            <person name="Lee Y.-J."/>
        </authorList>
    </citation>
    <scope>NUCLEOTIDE SEQUENCE [LARGE SCALE GENOMIC DNA]</scope>
    <source>
        <strain evidence="3 4">YelD216</strain>
    </source>
</reference>
<protein>
    <submittedName>
        <fullName evidence="3">2-keto-4-pentenoate hydratase</fullName>
    </submittedName>
</protein>
<dbReference type="Gene3D" id="3.90.850.10">
    <property type="entry name" value="Fumarylacetoacetase-like, C-terminal domain"/>
    <property type="match status" value="1"/>
</dbReference>
<dbReference type="PANTHER" id="PTHR43211:SF1">
    <property type="entry name" value="BLL6422 PROTEIN"/>
    <property type="match status" value="1"/>
</dbReference>
<dbReference type="KEGG" id="lal:AT746_05810"/>
<evidence type="ECO:0000259" key="2">
    <source>
        <dbReference type="Pfam" id="PF18288"/>
    </source>
</evidence>
<dbReference type="Proteomes" id="UP000068447">
    <property type="component" value="Chromosome"/>
</dbReference>
<name>A0A0U2RKN6_9ALTE</name>
<dbReference type="Pfam" id="PF18288">
    <property type="entry name" value="FAA_hydro_N_2"/>
    <property type="match status" value="1"/>
</dbReference>
<gene>
    <name evidence="3" type="ORF">AT746_05810</name>
</gene>
<feature type="domain" description="Fumarylacetoacetase-like C-terminal" evidence="1">
    <location>
        <begin position="82"/>
        <end position="333"/>
    </location>
</feature>
<dbReference type="EMBL" id="CP013650">
    <property type="protein sequence ID" value="ALS97834.1"/>
    <property type="molecule type" value="Genomic_DNA"/>
</dbReference>
<dbReference type="InterPro" id="IPR011234">
    <property type="entry name" value="Fumarylacetoacetase-like_C"/>
</dbReference>
<dbReference type="PANTHER" id="PTHR43211">
    <property type="entry name" value="FUMARYLACETOACETATE HYDROLASE"/>
    <property type="match status" value="1"/>
</dbReference>
<proteinExistence type="predicted"/>
<evidence type="ECO:0000259" key="1">
    <source>
        <dbReference type="Pfam" id="PF01557"/>
    </source>
</evidence>
<evidence type="ECO:0000313" key="4">
    <source>
        <dbReference type="Proteomes" id="UP000068447"/>
    </source>
</evidence>
<dbReference type="AlphaFoldDB" id="A0A0U2RKN6"/>
<dbReference type="GO" id="GO:0003824">
    <property type="term" value="F:catalytic activity"/>
    <property type="evidence" value="ECO:0007669"/>
    <property type="project" value="InterPro"/>
</dbReference>
<organism evidence="3 4">
    <name type="scientific">Lacimicrobium alkaliphilum</name>
    <dbReference type="NCBI Taxonomy" id="1526571"/>
    <lineage>
        <taxon>Bacteria</taxon>
        <taxon>Pseudomonadati</taxon>
        <taxon>Pseudomonadota</taxon>
        <taxon>Gammaproteobacteria</taxon>
        <taxon>Alteromonadales</taxon>
        <taxon>Alteromonadaceae</taxon>
        <taxon>Lacimicrobium</taxon>
    </lineage>
</organism>